<dbReference type="PANTHER" id="PTHR20978:SF0">
    <property type="entry name" value="SPLICING FACTOR 3B SUBUNIT 5"/>
    <property type="match status" value="1"/>
</dbReference>
<proteinExistence type="predicted"/>
<dbReference type="RefSeq" id="XP_029229306.1">
    <property type="nucleotide sequence ID" value="XM_029370575.1"/>
</dbReference>
<keyword evidence="2" id="KW-1185">Reference proteome</keyword>
<comment type="caution">
    <text evidence="1">The sequence shown here is derived from an EMBL/GenBank/DDBJ whole genome shotgun (WGS) entry which is preliminary data.</text>
</comment>
<organism evidence="1 2">
    <name type="scientific">Trypanosoma conorhini</name>
    <dbReference type="NCBI Taxonomy" id="83891"/>
    <lineage>
        <taxon>Eukaryota</taxon>
        <taxon>Discoba</taxon>
        <taxon>Euglenozoa</taxon>
        <taxon>Kinetoplastea</taxon>
        <taxon>Metakinetoplastina</taxon>
        <taxon>Trypanosomatida</taxon>
        <taxon>Trypanosomatidae</taxon>
        <taxon>Trypanosoma</taxon>
    </lineage>
</organism>
<dbReference type="GeneID" id="40317268"/>
<dbReference type="GO" id="GO:0005686">
    <property type="term" value="C:U2 snRNP"/>
    <property type="evidence" value="ECO:0007669"/>
    <property type="project" value="TreeGrafter"/>
</dbReference>
<reference evidence="1 2" key="1">
    <citation type="journal article" date="2018" name="BMC Genomics">
        <title>Genomic comparison of Trypanosoma conorhini and Trypanosoma rangeli to Trypanosoma cruzi strains of high and low virulence.</title>
        <authorList>
            <person name="Bradwell K.R."/>
            <person name="Koparde V.N."/>
            <person name="Matveyev A.V."/>
            <person name="Serrano M.G."/>
            <person name="Alves J.M."/>
            <person name="Parikh H."/>
            <person name="Huang B."/>
            <person name="Lee V."/>
            <person name="Espinosa-Alvarez O."/>
            <person name="Ortiz P.A."/>
            <person name="Costa-Martins A.G."/>
            <person name="Teixeira M.M."/>
            <person name="Buck G.A."/>
        </authorList>
    </citation>
    <scope>NUCLEOTIDE SEQUENCE [LARGE SCALE GENOMIC DNA]</scope>
    <source>
        <strain evidence="1 2">025E</strain>
    </source>
</reference>
<dbReference type="EMBL" id="MKKU01000172">
    <property type="protein sequence ID" value="RNF20749.1"/>
    <property type="molecule type" value="Genomic_DNA"/>
</dbReference>
<dbReference type="PANTHER" id="PTHR20978">
    <property type="entry name" value="SPLICING FACTOR 3B SUBUNIT 5"/>
    <property type="match status" value="1"/>
</dbReference>
<evidence type="ECO:0000313" key="2">
    <source>
        <dbReference type="Proteomes" id="UP000284403"/>
    </source>
</evidence>
<dbReference type="InterPro" id="IPR009846">
    <property type="entry name" value="SF3b5/RDS3-10"/>
</dbReference>
<dbReference type="GO" id="GO:0000398">
    <property type="term" value="P:mRNA splicing, via spliceosome"/>
    <property type="evidence" value="ECO:0007669"/>
    <property type="project" value="TreeGrafter"/>
</dbReference>
<dbReference type="Pfam" id="PF07189">
    <property type="entry name" value="SF3b10"/>
    <property type="match status" value="1"/>
</dbReference>
<dbReference type="OrthoDB" id="274726at2759"/>
<accession>A0A3R7NDW6</accession>
<protein>
    <submittedName>
        <fullName evidence="1">Splicing factor 3B subunit 5</fullName>
    </submittedName>
</protein>
<dbReference type="GO" id="GO:0071011">
    <property type="term" value="C:precatalytic spliceosome"/>
    <property type="evidence" value="ECO:0007669"/>
    <property type="project" value="TreeGrafter"/>
</dbReference>
<sequence length="108" mass="12643">MRVTPFRLRAVVLLPSTPLMGDPFVRPGLAYQPHIEQVLLRNEGTLTLETTKEEWIRYQHRDTLASLILHRDRLEYLSLVENAAPARMERILLERAVDPVRKRERSNT</sequence>
<evidence type="ECO:0000313" key="1">
    <source>
        <dbReference type="EMBL" id="RNF20749.1"/>
    </source>
</evidence>
<name>A0A3R7NDW6_9TRYP</name>
<dbReference type="AlphaFoldDB" id="A0A3R7NDW6"/>
<gene>
    <name evidence="1" type="ORF">Tco025E_03657</name>
</gene>
<dbReference type="Proteomes" id="UP000284403">
    <property type="component" value="Unassembled WGS sequence"/>
</dbReference>